<dbReference type="EMBL" id="DAANPE010000044">
    <property type="protein sequence ID" value="HAD0917957.1"/>
    <property type="molecule type" value="Genomic_DNA"/>
</dbReference>
<accession>A0A611CRL9</accession>
<evidence type="ECO:0000313" key="1">
    <source>
        <dbReference type="EMBL" id="HAD0247853.1"/>
    </source>
</evidence>
<dbReference type="EMBL" id="DAANKK010000087">
    <property type="protein sequence ID" value="HAD0247853.1"/>
    <property type="molecule type" value="Genomic_DNA"/>
</dbReference>
<evidence type="ECO:0000313" key="2">
    <source>
        <dbReference type="EMBL" id="HAD0266647.1"/>
    </source>
</evidence>
<gene>
    <name evidence="2" type="ORF">G0L93_24540</name>
    <name evidence="5" type="ORF">G0L98_24345</name>
    <name evidence="1" type="ORF">G0M00_25030</name>
    <name evidence="3" type="ORF">G0M36_24535</name>
    <name evidence="4" type="ORF">GTH73_24065</name>
</gene>
<evidence type="ECO:0000313" key="4">
    <source>
        <dbReference type="EMBL" id="HAD0917957.1"/>
    </source>
</evidence>
<sequence length="197" mass="22416">MSGRKFGRLPNWWARSSWLVNNVRSNEIGGGIASMKCLLALSVLIDFHSRTASVSFTGMERLTGLSRPMIVKGVAKLEKDGLIKIDREMFVNSYELTVQPNDDRWAKVPVDTIRKKLNTISNRGMAPFVALKLYLTIISLRYQSNNTVKVTHETLRSYTGVQPNQIRFGLDVLYCSRLIHLQPKEDRESNIYEIIGL</sequence>
<comment type="caution">
    <text evidence="5">The sequence shown here is derived from an EMBL/GenBank/DDBJ whole genome shotgun (WGS) entry which is preliminary data.</text>
</comment>
<reference evidence="5" key="2">
    <citation type="submission" date="2019-08" db="EMBL/GenBank/DDBJ databases">
        <authorList>
            <consortium name="NCBI Pathogen Detection Project"/>
        </authorList>
    </citation>
    <scope>NUCLEOTIDE SEQUENCE</scope>
    <source>
        <strain evidence="4">SSI_AA559</strain>
        <strain evidence="2">Tha12</strain>
        <strain evidence="5">Tha14</strain>
        <strain evidence="1">Tha16</strain>
        <strain evidence="3">Tha2</strain>
    </source>
</reference>
<reference evidence="5" key="1">
    <citation type="journal article" date="2018" name="Genome Biol.">
        <title>SKESA: strategic k-mer extension for scrupulous assemblies.</title>
        <authorList>
            <person name="Souvorov A."/>
            <person name="Agarwala R."/>
            <person name="Lipman D.J."/>
        </authorList>
    </citation>
    <scope>NUCLEOTIDE SEQUENCE</scope>
    <source>
        <strain evidence="4">SSI_AA559</strain>
        <strain evidence="2">Tha12</strain>
        <strain evidence="5">Tha14</strain>
        <strain evidence="1">Tha16</strain>
        <strain evidence="3">Tha2</strain>
    </source>
</reference>
<dbReference type="EMBL" id="DAANLA010000087">
    <property type="protein sequence ID" value="HAD0323812.1"/>
    <property type="molecule type" value="Genomic_DNA"/>
</dbReference>
<protein>
    <submittedName>
        <fullName evidence="5">Replication protein</fullName>
    </submittedName>
</protein>
<evidence type="ECO:0000313" key="3">
    <source>
        <dbReference type="EMBL" id="HAD0323812.1"/>
    </source>
</evidence>
<evidence type="ECO:0000313" key="5">
    <source>
        <dbReference type="EMBL" id="HAD0946309.1"/>
    </source>
</evidence>
<name>A0A611CRL9_SALTM</name>
<organism evidence="5">
    <name type="scientific">Salmonella typhimurium</name>
    <dbReference type="NCBI Taxonomy" id="90371"/>
    <lineage>
        <taxon>Bacteria</taxon>
        <taxon>Pseudomonadati</taxon>
        <taxon>Pseudomonadota</taxon>
        <taxon>Gammaproteobacteria</taxon>
        <taxon>Enterobacterales</taxon>
        <taxon>Enterobacteriaceae</taxon>
        <taxon>Salmonella</taxon>
    </lineage>
</organism>
<dbReference type="EMBL" id="DAANKO010000076">
    <property type="protein sequence ID" value="HAD0266647.1"/>
    <property type="molecule type" value="Genomic_DNA"/>
</dbReference>
<proteinExistence type="predicted"/>
<dbReference type="EMBL" id="DAANQF010000078">
    <property type="protein sequence ID" value="HAD0946309.1"/>
    <property type="molecule type" value="Genomic_DNA"/>
</dbReference>
<dbReference type="RefSeq" id="WP_012537770.1">
    <property type="nucleotide sequence ID" value="NZ_JBITAT010000045.1"/>
</dbReference>
<dbReference type="AlphaFoldDB" id="A0A611CRL9"/>